<dbReference type="STRING" id="1203190.GCA_000312345_02090"/>
<organism evidence="2 3">
    <name type="scientific">Corynebacterium timonense</name>
    <dbReference type="NCBI Taxonomy" id="441500"/>
    <lineage>
        <taxon>Bacteria</taxon>
        <taxon>Bacillati</taxon>
        <taxon>Actinomycetota</taxon>
        <taxon>Actinomycetes</taxon>
        <taxon>Mycobacteriales</taxon>
        <taxon>Corynebacteriaceae</taxon>
        <taxon>Corynebacterium</taxon>
    </lineage>
</organism>
<feature type="domain" description="YprB ribonuclease H-like" evidence="1">
    <location>
        <begin position="401"/>
        <end position="487"/>
    </location>
</feature>
<dbReference type="OrthoDB" id="3274988at2"/>
<sequence length="498" mass="54095">MSTPADFPLAVRASDLVGCRYRLRQRLAHPDVPQPPEALARQPQVDAARAAVLDALPVKRALGDGSARRFRRVDLDPAFPEASVEETRAALRAGADLVTNAVLTGEVAGVQLVAEADILARTPEGYMPVMISNHRVARPADVPPGSGLPFIPTGRLSLGTPVEAAARPRHHTVDGYRLALAHLLLGPRSAGTAAVIGQDRSRAYLADPSRYVAPLLSALDAPTPTEPRRLKQCASCRFWPLCEPRLRELDDISLLLPGGRADAYRARGIDTVQALIDANLGEPSRLAAAWREGVPVLRRRGAPPVPRADVEVDVDMEAYLDQGAYLWGAFDGEAYHPFAVWEDVGGAAEEANFTAFWSWLMGVRDAARAQGKSFRAYCYAAGGENHWLRVSARRFASVPSDEVHSFIASEEWVDVFAYAKRHLVGTDGLGLKVLGPVAGFEWEDDDVDGERSVALRLAARRGDERARAMLLRYNEDDCRGTRAVRDFLTAGAPGVPEL</sequence>
<dbReference type="NCBIfam" id="TIGR03491">
    <property type="entry name" value="TM0106 family RecB-like putative nuclease"/>
    <property type="match status" value="1"/>
</dbReference>
<evidence type="ECO:0000259" key="1">
    <source>
        <dbReference type="Pfam" id="PF13482"/>
    </source>
</evidence>
<dbReference type="InterPro" id="IPR019993">
    <property type="entry name" value="RecB_nuclease_TM0106_put"/>
</dbReference>
<dbReference type="EMBL" id="LT629765">
    <property type="protein sequence ID" value="SDS77086.1"/>
    <property type="molecule type" value="Genomic_DNA"/>
</dbReference>
<dbReference type="RefSeq" id="WP_019194874.1">
    <property type="nucleotide sequence ID" value="NZ_LT629765.1"/>
</dbReference>
<dbReference type="InterPro" id="IPR038720">
    <property type="entry name" value="YprB_RNase_H-like_dom"/>
</dbReference>
<dbReference type="Proteomes" id="UP000182237">
    <property type="component" value="Chromosome I"/>
</dbReference>
<dbReference type="AlphaFoldDB" id="A0A1H1UYB5"/>
<protein>
    <submittedName>
        <fullName evidence="2">RecB family nuclease, putative, TM0106 family</fullName>
    </submittedName>
</protein>
<evidence type="ECO:0000313" key="2">
    <source>
        <dbReference type="EMBL" id="SDS77086.1"/>
    </source>
</evidence>
<name>A0A1H1UYB5_9CORY</name>
<dbReference type="Pfam" id="PF13482">
    <property type="entry name" value="RNase_H_2"/>
    <property type="match status" value="1"/>
</dbReference>
<accession>A0A1H1UYB5</accession>
<dbReference type="eggNOG" id="COG2251">
    <property type="taxonomic scope" value="Bacteria"/>
</dbReference>
<keyword evidence="3" id="KW-1185">Reference proteome</keyword>
<proteinExistence type="predicted"/>
<evidence type="ECO:0000313" key="3">
    <source>
        <dbReference type="Proteomes" id="UP000182237"/>
    </source>
</evidence>
<reference evidence="2 3" key="1">
    <citation type="submission" date="2016-10" db="EMBL/GenBank/DDBJ databases">
        <authorList>
            <person name="de Groot N.N."/>
        </authorList>
    </citation>
    <scope>NUCLEOTIDE SEQUENCE [LARGE SCALE GENOMIC DNA]</scope>
    <source>
        <strain evidence="2 3">DSM 45434</strain>
    </source>
</reference>
<gene>
    <name evidence="2" type="ORF">SAMN04488539_2357</name>
</gene>